<proteinExistence type="predicted"/>
<organism evidence="1 2">
    <name type="scientific">Stentor coeruleus</name>
    <dbReference type="NCBI Taxonomy" id="5963"/>
    <lineage>
        <taxon>Eukaryota</taxon>
        <taxon>Sar</taxon>
        <taxon>Alveolata</taxon>
        <taxon>Ciliophora</taxon>
        <taxon>Postciliodesmatophora</taxon>
        <taxon>Heterotrichea</taxon>
        <taxon>Heterotrichida</taxon>
        <taxon>Stentoridae</taxon>
        <taxon>Stentor</taxon>
    </lineage>
</organism>
<evidence type="ECO:0000313" key="2">
    <source>
        <dbReference type="Proteomes" id="UP000187209"/>
    </source>
</evidence>
<name>A0A1R2C8J8_9CILI</name>
<protein>
    <submittedName>
        <fullName evidence="1">Uncharacterized protein</fullName>
    </submittedName>
</protein>
<evidence type="ECO:0000313" key="1">
    <source>
        <dbReference type="EMBL" id="OMJ85311.1"/>
    </source>
</evidence>
<sequence>MERRLLEYSLLKEDDLIIKLHDLLNRVLTVKSKYNIKRKLTRYSTSKGSFCLYGRHTSPLQLSLNFTKRNSVESSHNTRPNSLRCTPKAKTNPFNIEQTLTLRNIFNKLVDDYNNTAWVKNLKGSNNCEISVVLLKQYLLDCWVYDARLFSLLQSPVRSQSWLNSDTFIKCHEEIHIGSSWTIFQNRKIKNSERDNMMKQKLLFFFCVVAYDENEELDREGLKRALNMVEKQSNMHLEMYADLYLSKLRETRPRDVSKITFKEYFGIITSK</sequence>
<gene>
    <name evidence="1" type="ORF">SteCoe_13407</name>
</gene>
<comment type="caution">
    <text evidence="1">The sequence shown here is derived from an EMBL/GenBank/DDBJ whole genome shotgun (WGS) entry which is preliminary data.</text>
</comment>
<accession>A0A1R2C8J8</accession>
<dbReference type="AlphaFoldDB" id="A0A1R2C8J8"/>
<reference evidence="1 2" key="1">
    <citation type="submission" date="2016-11" db="EMBL/GenBank/DDBJ databases">
        <title>The macronuclear genome of Stentor coeruleus: a giant cell with tiny introns.</title>
        <authorList>
            <person name="Slabodnick M."/>
            <person name="Ruby J.G."/>
            <person name="Reiff S.B."/>
            <person name="Swart E.C."/>
            <person name="Gosai S."/>
            <person name="Prabakaran S."/>
            <person name="Witkowska E."/>
            <person name="Larue G.E."/>
            <person name="Fisher S."/>
            <person name="Freeman R.M."/>
            <person name="Gunawardena J."/>
            <person name="Chu W."/>
            <person name="Stover N.A."/>
            <person name="Gregory B.D."/>
            <person name="Nowacki M."/>
            <person name="Derisi J."/>
            <person name="Roy S.W."/>
            <person name="Marshall W.F."/>
            <person name="Sood P."/>
        </authorList>
    </citation>
    <scope>NUCLEOTIDE SEQUENCE [LARGE SCALE GENOMIC DNA]</scope>
    <source>
        <strain evidence="1">WM001</strain>
    </source>
</reference>
<dbReference type="EMBL" id="MPUH01000241">
    <property type="protein sequence ID" value="OMJ85311.1"/>
    <property type="molecule type" value="Genomic_DNA"/>
</dbReference>
<keyword evidence="2" id="KW-1185">Reference proteome</keyword>
<dbReference type="Proteomes" id="UP000187209">
    <property type="component" value="Unassembled WGS sequence"/>
</dbReference>